<feature type="transmembrane region" description="Helical" evidence="2">
    <location>
        <begin position="300"/>
        <end position="324"/>
    </location>
</feature>
<feature type="region of interest" description="Disordered" evidence="1">
    <location>
        <begin position="356"/>
        <end position="397"/>
    </location>
</feature>
<evidence type="ECO:0000256" key="2">
    <source>
        <dbReference type="SAM" id="Phobius"/>
    </source>
</evidence>
<feature type="compositionally biased region" description="Low complexity" evidence="1">
    <location>
        <begin position="356"/>
        <end position="369"/>
    </location>
</feature>
<keyword evidence="2" id="KW-1133">Transmembrane helix</keyword>
<evidence type="ECO:0000313" key="4">
    <source>
        <dbReference type="Proteomes" id="UP000807469"/>
    </source>
</evidence>
<proteinExistence type="predicted"/>
<feature type="compositionally biased region" description="Polar residues" evidence="1">
    <location>
        <begin position="370"/>
        <end position="385"/>
    </location>
</feature>
<comment type="caution">
    <text evidence="3">The sequence shown here is derived from an EMBL/GenBank/DDBJ whole genome shotgun (WGS) entry which is preliminary data.</text>
</comment>
<sequence length="397" mass="42553">MPSFPLILEDTSPMLRFSSQWISGTSSGDSSLDQYSEISFMVTFVQGETTSFTFNGTGFSIVGGKRPNHGFYSVNVNGVNSPAFNGTSANNLFNQTLFSNEQLQKGTHTAVLKNDGVTDVDFVAIEVGIGQDDEDLIVNTYQDIHPIFTYAPLSSWTTTPESVGAFSGSSGHATQDEGAEVKMTFERNQGDGITIYGPVGPSMTSSYSVQIDNGPSASFSANKAFYRSQQIIFFATNLGPGPHILSMVLNDAGQLAIDYVNVFTTASLGGSFVGILSEANTTNSTPSPAFHSSTSSKSHLPVGVLIALCITSAISLVFMVQLVWRKIPKKQSLNIDRETAMPFQIGVSHPHNVIDSSLSSTPSTTLRSRVTATSPPEYQEITNYLQPERTKGATGSQ</sequence>
<dbReference type="Proteomes" id="UP000807469">
    <property type="component" value="Unassembled WGS sequence"/>
</dbReference>
<dbReference type="OrthoDB" id="2576082at2759"/>
<gene>
    <name evidence="3" type="ORF">BDN70DRAFT_989336</name>
</gene>
<keyword evidence="2" id="KW-0472">Membrane</keyword>
<keyword evidence="4" id="KW-1185">Reference proteome</keyword>
<evidence type="ECO:0000256" key="1">
    <source>
        <dbReference type="SAM" id="MobiDB-lite"/>
    </source>
</evidence>
<reference evidence="3" key="1">
    <citation type="submission" date="2020-11" db="EMBL/GenBank/DDBJ databases">
        <authorList>
            <consortium name="DOE Joint Genome Institute"/>
            <person name="Ahrendt S."/>
            <person name="Riley R."/>
            <person name="Andreopoulos W."/>
            <person name="Labutti K."/>
            <person name="Pangilinan J."/>
            <person name="Ruiz-Duenas F.J."/>
            <person name="Barrasa J.M."/>
            <person name="Sanchez-Garcia M."/>
            <person name="Camarero S."/>
            <person name="Miyauchi S."/>
            <person name="Serrano A."/>
            <person name="Linde D."/>
            <person name="Babiker R."/>
            <person name="Drula E."/>
            <person name="Ayuso-Fernandez I."/>
            <person name="Pacheco R."/>
            <person name="Padilla G."/>
            <person name="Ferreira P."/>
            <person name="Barriuso J."/>
            <person name="Kellner H."/>
            <person name="Castanera R."/>
            <person name="Alfaro M."/>
            <person name="Ramirez L."/>
            <person name="Pisabarro A.G."/>
            <person name="Kuo A."/>
            <person name="Tritt A."/>
            <person name="Lipzen A."/>
            <person name="He G."/>
            <person name="Yan M."/>
            <person name="Ng V."/>
            <person name="Cullen D."/>
            <person name="Martin F."/>
            <person name="Rosso M.-N."/>
            <person name="Henrissat B."/>
            <person name="Hibbett D."/>
            <person name="Martinez A.T."/>
            <person name="Grigoriev I.V."/>
        </authorList>
    </citation>
    <scope>NUCLEOTIDE SEQUENCE</scope>
    <source>
        <strain evidence="3">CIRM-BRFM 674</strain>
    </source>
</reference>
<evidence type="ECO:0000313" key="3">
    <source>
        <dbReference type="EMBL" id="KAF9484860.1"/>
    </source>
</evidence>
<evidence type="ECO:0008006" key="5">
    <source>
        <dbReference type="Google" id="ProtNLM"/>
    </source>
</evidence>
<dbReference type="AlphaFoldDB" id="A0A9P5ZDV6"/>
<accession>A0A9P5ZDV6</accession>
<dbReference type="EMBL" id="MU155140">
    <property type="protein sequence ID" value="KAF9484860.1"/>
    <property type="molecule type" value="Genomic_DNA"/>
</dbReference>
<keyword evidence="2" id="KW-0812">Transmembrane</keyword>
<organism evidence="3 4">
    <name type="scientific">Pholiota conissans</name>
    <dbReference type="NCBI Taxonomy" id="109636"/>
    <lineage>
        <taxon>Eukaryota</taxon>
        <taxon>Fungi</taxon>
        <taxon>Dikarya</taxon>
        <taxon>Basidiomycota</taxon>
        <taxon>Agaricomycotina</taxon>
        <taxon>Agaricomycetes</taxon>
        <taxon>Agaricomycetidae</taxon>
        <taxon>Agaricales</taxon>
        <taxon>Agaricineae</taxon>
        <taxon>Strophariaceae</taxon>
        <taxon>Pholiota</taxon>
    </lineage>
</organism>
<protein>
    <recommendedName>
        <fullName evidence="5">Transmembrane protein</fullName>
    </recommendedName>
</protein>
<dbReference type="Gene3D" id="2.60.120.260">
    <property type="entry name" value="Galactose-binding domain-like"/>
    <property type="match status" value="2"/>
</dbReference>
<name>A0A9P5ZDV6_9AGAR</name>